<evidence type="ECO:0000313" key="4">
    <source>
        <dbReference type="EMBL" id="AEE16305.1"/>
    </source>
</evidence>
<gene>
    <name evidence="4" type="ordered locus">Trebr_0869</name>
</gene>
<dbReference type="PANTHER" id="PTHR47870:SF1">
    <property type="entry name" value="CYTOCHROME C-TYPE BIOGENESIS PROTEIN CCMH"/>
    <property type="match status" value="1"/>
</dbReference>
<keyword evidence="3" id="KW-0732">Signal</keyword>
<dbReference type="SMART" id="SM00028">
    <property type="entry name" value="TPR"/>
    <property type="match status" value="3"/>
</dbReference>
<dbReference type="Gene3D" id="1.25.40.10">
    <property type="entry name" value="Tetratricopeptide repeat domain"/>
    <property type="match status" value="2"/>
</dbReference>
<feature type="signal peptide" evidence="3">
    <location>
        <begin position="1"/>
        <end position="28"/>
    </location>
</feature>
<dbReference type="Pfam" id="PF14559">
    <property type="entry name" value="TPR_19"/>
    <property type="match status" value="1"/>
</dbReference>
<dbReference type="OrthoDB" id="356265at2"/>
<evidence type="ECO:0000313" key="5">
    <source>
        <dbReference type="Proteomes" id="UP000006546"/>
    </source>
</evidence>
<dbReference type="HOGENOM" id="CLU_032129_0_0_12"/>
<dbReference type="RefSeq" id="WP_013758024.1">
    <property type="nucleotide sequence ID" value="NC_015500.1"/>
</dbReference>
<organism evidence="4 5">
    <name type="scientific">Treponema brennaborense (strain DSM 12168 / CIP 105900 / DD5/3)</name>
    <dbReference type="NCBI Taxonomy" id="906968"/>
    <lineage>
        <taxon>Bacteria</taxon>
        <taxon>Pseudomonadati</taxon>
        <taxon>Spirochaetota</taxon>
        <taxon>Spirochaetia</taxon>
        <taxon>Spirochaetales</taxon>
        <taxon>Treponemataceae</taxon>
        <taxon>Treponema</taxon>
    </lineage>
</organism>
<dbReference type="Proteomes" id="UP000006546">
    <property type="component" value="Chromosome"/>
</dbReference>
<dbReference type="AlphaFoldDB" id="F4LJ48"/>
<dbReference type="InterPro" id="IPR051263">
    <property type="entry name" value="C-type_cytochrome_biogenesis"/>
</dbReference>
<sequence length="581" mass="63483">MKSFFRSRAAAACSAVLCCFTVSCVSTSGNRNGSGVITENAPEIASVPLAVPERVERSYFSFEDATIMQDMEIGSPASLRSAVAKIRKSAPDYSDPEKVLLGIASSLMSVVWPSEKVSWNIPEVGFSNPYTGAINSAGIGIYDSSTGNSDFFTLVLPSLVLLSASSNGDYYAESQTALTAALEMNPRSVLVRYLLGCLYRKMHNTSSAAEMFQSAVRLDPSCYETSYAYARAVFDTGAAAAAYTEAQALLAQYPKNLQVLKLCAEASFALKRYAEADQYITQVLQQEPDNAAYLLFRARILVETGDFIKASSLLDVYARTDKTAKWYLLLRARIQKDWNKNTAASVATIEDALKRYPADLDVILFAAELAAVTGGTVDGKTAGQLAAVILAAEPDNSAALVICISDAMRHKDWKNAYGLSSSLLRSGVSETAVLLNHIRICLELDFLAEAQTVCAELYAKEPTDDEVRQSYIRVLAAQGKSAEVSSLIETLLPSASAKLKSFLYYQRSLLAANDAAKLADLRLSLTANPRNQEPLYELYRYYYGKADYRKAQYYLKQVVALNPDDADLIRLNGELEKLLLK</sequence>
<evidence type="ECO:0000256" key="1">
    <source>
        <dbReference type="ARBA" id="ARBA00022748"/>
    </source>
</evidence>
<dbReference type="PANTHER" id="PTHR47870">
    <property type="entry name" value="CYTOCHROME C-TYPE BIOGENESIS PROTEIN CCMH"/>
    <property type="match status" value="1"/>
</dbReference>
<evidence type="ECO:0000256" key="2">
    <source>
        <dbReference type="PROSITE-ProRule" id="PRU00339"/>
    </source>
</evidence>
<dbReference type="InterPro" id="IPR019734">
    <property type="entry name" value="TPR_rpt"/>
</dbReference>
<dbReference type="SUPFAM" id="SSF48452">
    <property type="entry name" value="TPR-like"/>
    <property type="match status" value="2"/>
</dbReference>
<keyword evidence="5" id="KW-1185">Reference proteome</keyword>
<feature type="chain" id="PRO_5003312692" evidence="3">
    <location>
        <begin position="29"/>
        <end position="581"/>
    </location>
</feature>
<keyword evidence="1" id="KW-0201">Cytochrome c-type biogenesis</keyword>
<proteinExistence type="predicted"/>
<dbReference type="PROSITE" id="PS50005">
    <property type="entry name" value="TPR"/>
    <property type="match status" value="2"/>
</dbReference>
<name>F4LJ48_TREBD</name>
<dbReference type="InterPro" id="IPR011990">
    <property type="entry name" value="TPR-like_helical_dom_sf"/>
</dbReference>
<keyword evidence="2" id="KW-0802">TPR repeat</keyword>
<dbReference type="eggNOG" id="COG4783">
    <property type="taxonomic scope" value="Bacteria"/>
</dbReference>
<feature type="repeat" description="TPR" evidence="2">
    <location>
        <begin position="532"/>
        <end position="565"/>
    </location>
</feature>
<protein>
    <submittedName>
        <fullName evidence="4">Tetratricopeptide TPR_1 repeat-containing protein</fullName>
    </submittedName>
</protein>
<dbReference type="Pfam" id="PF13432">
    <property type="entry name" value="TPR_16"/>
    <property type="match status" value="1"/>
</dbReference>
<feature type="repeat" description="TPR" evidence="2">
    <location>
        <begin position="189"/>
        <end position="222"/>
    </location>
</feature>
<dbReference type="GO" id="GO:0017004">
    <property type="term" value="P:cytochrome complex assembly"/>
    <property type="evidence" value="ECO:0007669"/>
    <property type="project" value="UniProtKB-KW"/>
</dbReference>
<dbReference type="KEGG" id="tbe:Trebr_0869"/>
<reference evidence="5" key="1">
    <citation type="submission" date="2011-04" db="EMBL/GenBank/DDBJ databases">
        <title>The complete genome of Treponema brennaborense DSM 12168.</title>
        <authorList>
            <person name="Lucas S."/>
            <person name="Han J."/>
            <person name="Lapidus A."/>
            <person name="Bruce D."/>
            <person name="Goodwin L."/>
            <person name="Pitluck S."/>
            <person name="Peters L."/>
            <person name="Kyrpides N."/>
            <person name="Mavromatis K."/>
            <person name="Ivanova N."/>
            <person name="Mikhailova N."/>
            <person name="Pagani I."/>
            <person name="Teshima H."/>
            <person name="Detter J.C."/>
            <person name="Tapia R."/>
            <person name="Han C."/>
            <person name="Land M."/>
            <person name="Hauser L."/>
            <person name="Markowitz V."/>
            <person name="Cheng J.-F."/>
            <person name="Hugenholtz P."/>
            <person name="Woyke T."/>
            <person name="Wu D."/>
            <person name="Gronow S."/>
            <person name="Wellnitz S."/>
            <person name="Brambilla E."/>
            <person name="Klenk H.-P."/>
            <person name="Eisen J.A."/>
        </authorList>
    </citation>
    <scope>NUCLEOTIDE SEQUENCE [LARGE SCALE GENOMIC DNA]</scope>
    <source>
        <strain evidence="5">DSM 12168 / CIP 105900 / DD5/3</strain>
    </source>
</reference>
<dbReference type="EMBL" id="CP002696">
    <property type="protein sequence ID" value="AEE16305.1"/>
    <property type="molecule type" value="Genomic_DNA"/>
</dbReference>
<accession>F4LJ48</accession>
<dbReference type="PROSITE" id="PS51257">
    <property type="entry name" value="PROKAR_LIPOPROTEIN"/>
    <property type="match status" value="1"/>
</dbReference>
<evidence type="ECO:0000256" key="3">
    <source>
        <dbReference type="SAM" id="SignalP"/>
    </source>
</evidence>
<dbReference type="STRING" id="906968.Trebr_0869"/>